<accession>A0A016W6W0</accession>
<dbReference type="AlphaFoldDB" id="A0A016W6W0"/>
<gene>
    <name evidence="1" type="primary">Acey_s1032.g3447</name>
    <name evidence="1" type="ORF">Y032_1032g3447</name>
</gene>
<evidence type="ECO:0000313" key="2">
    <source>
        <dbReference type="Proteomes" id="UP000024635"/>
    </source>
</evidence>
<name>A0A016W6W0_9BILA</name>
<reference evidence="2" key="1">
    <citation type="journal article" date="2015" name="Nat. Genet.">
        <title>The genome and transcriptome of the zoonotic hookworm Ancylostoma ceylanicum identify infection-specific gene families.</title>
        <authorList>
            <person name="Schwarz E.M."/>
            <person name="Hu Y."/>
            <person name="Antoshechkin I."/>
            <person name="Miller M.M."/>
            <person name="Sternberg P.W."/>
            <person name="Aroian R.V."/>
        </authorList>
    </citation>
    <scope>NUCLEOTIDE SEQUENCE</scope>
    <source>
        <strain evidence="2">HY135</strain>
    </source>
</reference>
<keyword evidence="2" id="KW-1185">Reference proteome</keyword>
<dbReference type="Proteomes" id="UP000024635">
    <property type="component" value="Unassembled WGS sequence"/>
</dbReference>
<protein>
    <submittedName>
        <fullName evidence="1">Uncharacterized protein</fullName>
    </submittedName>
</protein>
<sequence length="138" mass="15067">MTGEDVGDTFSGCLARQMAGEDVGDPFPGKSTYDASGLEWMRRFSYPSLRYALRNGGVQWAGISNRYECSPRFLINDVSAILGGPSIVVRGRLGPADSNDIQKYTTSMRVRCRSHFPSCMASMDVASAVAQIRGTSWI</sequence>
<evidence type="ECO:0000313" key="1">
    <source>
        <dbReference type="EMBL" id="EYC35539.1"/>
    </source>
</evidence>
<organism evidence="1 2">
    <name type="scientific">Ancylostoma ceylanicum</name>
    <dbReference type="NCBI Taxonomy" id="53326"/>
    <lineage>
        <taxon>Eukaryota</taxon>
        <taxon>Metazoa</taxon>
        <taxon>Ecdysozoa</taxon>
        <taxon>Nematoda</taxon>
        <taxon>Chromadorea</taxon>
        <taxon>Rhabditida</taxon>
        <taxon>Rhabditina</taxon>
        <taxon>Rhabditomorpha</taxon>
        <taxon>Strongyloidea</taxon>
        <taxon>Ancylostomatidae</taxon>
        <taxon>Ancylostomatinae</taxon>
        <taxon>Ancylostoma</taxon>
    </lineage>
</organism>
<proteinExistence type="predicted"/>
<dbReference type="EMBL" id="JARK01000632">
    <property type="protein sequence ID" value="EYC35539.1"/>
    <property type="molecule type" value="Genomic_DNA"/>
</dbReference>
<comment type="caution">
    <text evidence="1">The sequence shown here is derived from an EMBL/GenBank/DDBJ whole genome shotgun (WGS) entry which is preliminary data.</text>
</comment>